<sequence length="261" mass="28951">MERCLGSSHCDEHCAYLLCVGIANHLEDMEQLKLLKKDIRYEVDCAIAKGLLLSGKREGVEMVQELLNRLCSVDEAERQKLCAQLCDLFDFDNAVNDPRRIFNQLSTCYVTAVNSANQAAKDILMSLLPALLKSSVNNLAVEQQFHEFKTVFRVALSTGKDIQPAVLSALPRYVAGLQPSDILPEDGLQIIKAVTATMDNTNTPMITVLACLESLELLAQRASYDFSDSDITIGIETSMMKSVMGEGGINHDEKRYNKICR</sequence>
<dbReference type="OrthoDB" id="5875035at2759"/>
<reference evidence="2" key="1">
    <citation type="journal article" date="2014" name="Nat. Genet.">
        <title>Genome of the human hookworm Necator americanus.</title>
        <authorList>
            <person name="Tang Y.T."/>
            <person name="Gao X."/>
            <person name="Rosa B.A."/>
            <person name="Abubucker S."/>
            <person name="Hallsworth-Pepin K."/>
            <person name="Martin J."/>
            <person name="Tyagi R."/>
            <person name="Heizer E."/>
            <person name="Zhang X."/>
            <person name="Bhonagiri-Palsikar V."/>
            <person name="Minx P."/>
            <person name="Warren W.C."/>
            <person name="Wang Q."/>
            <person name="Zhan B."/>
            <person name="Hotez P.J."/>
            <person name="Sternberg P.W."/>
            <person name="Dougall A."/>
            <person name="Gaze S.T."/>
            <person name="Mulvenna J."/>
            <person name="Sotillo J."/>
            <person name="Ranganathan S."/>
            <person name="Rabelo E.M."/>
            <person name="Wilson R.K."/>
            <person name="Felgner P.L."/>
            <person name="Bethony J."/>
            <person name="Hawdon J.M."/>
            <person name="Gasser R.B."/>
            <person name="Loukas A."/>
            <person name="Mitreva M."/>
        </authorList>
    </citation>
    <scope>NUCLEOTIDE SEQUENCE [LARGE SCALE GENOMIC DNA]</scope>
</reference>
<dbReference type="KEGG" id="nai:NECAME_15934"/>
<gene>
    <name evidence="1" type="ORF">NECAME_15934</name>
</gene>
<evidence type="ECO:0008006" key="3">
    <source>
        <dbReference type="Google" id="ProtNLM"/>
    </source>
</evidence>
<accession>W2SFF2</accession>
<dbReference type="Proteomes" id="UP000053676">
    <property type="component" value="Unassembled WGS sequence"/>
</dbReference>
<keyword evidence="2" id="KW-1185">Reference proteome</keyword>
<evidence type="ECO:0000313" key="1">
    <source>
        <dbReference type="EMBL" id="ETN68248.1"/>
    </source>
</evidence>
<dbReference type="EMBL" id="KI669300">
    <property type="protein sequence ID" value="ETN68248.1"/>
    <property type="molecule type" value="Genomic_DNA"/>
</dbReference>
<proteinExistence type="predicted"/>
<evidence type="ECO:0000313" key="2">
    <source>
        <dbReference type="Proteomes" id="UP000053676"/>
    </source>
</evidence>
<organism evidence="1 2">
    <name type="scientific">Necator americanus</name>
    <name type="common">Human hookworm</name>
    <dbReference type="NCBI Taxonomy" id="51031"/>
    <lineage>
        <taxon>Eukaryota</taxon>
        <taxon>Metazoa</taxon>
        <taxon>Ecdysozoa</taxon>
        <taxon>Nematoda</taxon>
        <taxon>Chromadorea</taxon>
        <taxon>Rhabditida</taxon>
        <taxon>Rhabditina</taxon>
        <taxon>Rhabditomorpha</taxon>
        <taxon>Strongyloidea</taxon>
        <taxon>Ancylostomatidae</taxon>
        <taxon>Bunostominae</taxon>
        <taxon>Necator</taxon>
    </lineage>
</organism>
<protein>
    <recommendedName>
        <fullName evidence="3">MMS19 nucleotide excision repair protein</fullName>
    </recommendedName>
</protein>
<dbReference type="AlphaFoldDB" id="W2SFF2"/>
<name>W2SFF2_NECAM</name>